<sequence>MKLMTNRLSVHISQHQQLADCEDELFRIKYFQKVSGHVIFKRPDLVDKMKEILARYYPSALPSRS</sequence>
<dbReference type="EMBL" id="JBCIVJ010000038">
    <property type="protein sequence ID" value="MEN0582160.1"/>
    <property type="molecule type" value="Genomic_DNA"/>
</dbReference>
<dbReference type="InterPro" id="IPR031339">
    <property type="entry name" value="DUF4942"/>
</dbReference>
<gene>
    <name evidence="2" type="ORF">AAIG39_24645</name>
</gene>
<name>A0ABU9VCL3_9ENTR</name>
<comment type="caution">
    <text evidence="2">The sequence shown here is derived from an EMBL/GenBank/DDBJ whole genome shotgun (WGS) entry which is preliminary data.</text>
</comment>
<feature type="domain" description="DUF4942" evidence="1">
    <location>
        <begin position="4"/>
        <end position="58"/>
    </location>
</feature>
<dbReference type="RefSeq" id="WP_343194951.1">
    <property type="nucleotide sequence ID" value="NZ_JBCIVJ010000038.1"/>
</dbReference>
<evidence type="ECO:0000313" key="2">
    <source>
        <dbReference type="EMBL" id="MEN0582160.1"/>
    </source>
</evidence>
<proteinExistence type="predicted"/>
<accession>A0ABU9VCL3</accession>
<keyword evidence="3" id="KW-1185">Reference proteome</keyword>
<dbReference type="Proteomes" id="UP001411173">
    <property type="component" value="Unassembled WGS sequence"/>
</dbReference>
<reference evidence="2 3" key="1">
    <citation type="submission" date="2024-02" db="EMBL/GenBank/DDBJ databases">
        <title>Whole genome of MDR Enterobacteriaceae from southern Thailand.</title>
        <authorList>
            <person name="Surachat K."/>
        </authorList>
    </citation>
    <scope>NUCLEOTIDE SEQUENCE [LARGE SCALE GENOMIC DNA]</scope>
    <source>
        <strain evidence="2 3">PSU_29</strain>
    </source>
</reference>
<organism evidence="2 3">
    <name type="scientific">Phytobacter palmae</name>
    <dbReference type="NCBI Taxonomy" id="1855371"/>
    <lineage>
        <taxon>Bacteria</taxon>
        <taxon>Pseudomonadati</taxon>
        <taxon>Pseudomonadota</taxon>
        <taxon>Gammaproteobacteria</taxon>
        <taxon>Enterobacterales</taxon>
        <taxon>Enterobacteriaceae</taxon>
        <taxon>Phytobacter</taxon>
    </lineage>
</organism>
<evidence type="ECO:0000259" key="1">
    <source>
        <dbReference type="Pfam" id="PF13708"/>
    </source>
</evidence>
<protein>
    <submittedName>
        <fullName evidence="2">DUF4942 domain-containing protein</fullName>
    </submittedName>
</protein>
<dbReference type="Pfam" id="PF13708">
    <property type="entry name" value="DUF4942"/>
    <property type="match status" value="1"/>
</dbReference>
<evidence type="ECO:0000313" key="3">
    <source>
        <dbReference type="Proteomes" id="UP001411173"/>
    </source>
</evidence>